<reference evidence="8 9" key="1">
    <citation type="submission" date="2019-02" db="EMBL/GenBank/DDBJ databases">
        <title>Deep-cultivation of Planctomycetes and their phenomic and genomic characterization uncovers novel biology.</title>
        <authorList>
            <person name="Wiegand S."/>
            <person name="Jogler M."/>
            <person name="Boedeker C."/>
            <person name="Pinto D."/>
            <person name="Vollmers J."/>
            <person name="Rivas-Marin E."/>
            <person name="Kohn T."/>
            <person name="Peeters S.H."/>
            <person name="Heuer A."/>
            <person name="Rast P."/>
            <person name="Oberbeckmann S."/>
            <person name="Bunk B."/>
            <person name="Jeske O."/>
            <person name="Meyerdierks A."/>
            <person name="Storesund J.E."/>
            <person name="Kallscheuer N."/>
            <person name="Luecker S."/>
            <person name="Lage O.M."/>
            <person name="Pohl T."/>
            <person name="Merkel B.J."/>
            <person name="Hornburger P."/>
            <person name="Mueller R.-W."/>
            <person name="Bruemmer F."/>
            <person name="Labrenz M."/>
            <person name="Spormann A.M."/>
            <person name="Op Den Camp H."/>
            <person name="Overmann J."/>
            <person name="Amann R."/>
            <person name="Jetten M.S.M."/>
            <person name="Mascher T."/>
            <person name="Medema M.H."/>
            <person name="Devos D.P."/>
            <person name="Kaster A.-K."/>
            <person name="Ovreas L."/>
            <person name="Rohde M."/>
            <person name="Galperin M.Y."/>
            <person name="Jogler C."/>
        </authorList>
    </citation>
    <scope>NUCLEOTIDE SEQUENCE [LARGE SCALE GENOMIC DNA]</scope>
    <source>
        <strain evidence="8 9">Pla111</strain>
    </source>
</reference>
<organism evidence="8 9">
    <name type="scientific">Botrimarina hoheduenensis</name>
    <dbReference type="NCBI Taxonomy" id="2528000"/>
    <lineage>
        <taxon>Bacteria</taxon>
        <taxon>Pseudomonadati</taxon>
        <taxon>Planctomycetota</taxon>
        <taxon>Planctomycetia</taxon>
        <taxon>Pirellulales</taxon>
        <taxon>Lacipirellulaceae</taxon>
        <taxon>Botrimarina</taxon>
    </lineage>
</organism>
<feature type="transmembrane region" description="Helical" evidence="7">
    <location>
        <begin position="409"/>
        <end position="429"/>
    </location>
</feature>
<name>A0A5C5VRY1_9BACT</name>
<dbReference type="AlphaFoldDB" id="A0A5C5VRY1"/>
<dbReference type="Proteomes" id="UP000318995">
    <property type="component" value="Unassembled WGS sequence"/>
</dbReference>
<evidence type="ECO:0000256" key="1">
    <source>
        <dbReference type="ARBA" id="ARBA00004651"/>
    </source>
</evidence>
<feature type="transmembrane region" description="Helical" evidence="7">
    <location>
        <begin position="267"/>
        <end position="287"/>
    </location>
</feature>
<evidence type="ECO:0000256" key="3">
    <source>
        <dbReference type="ARBA" id="ARBA00022475"/>
    </source>
</evidence>
<proteinExistence type="predicted"/>
<dbReference type="GO" id="GO:0015213">
    <property type="term" value="F:uridine transmembrane transporter activity"/>
    <property type="evidence" value="ECO:0007669"/>
    <property type="project" value="TreeGrafter"/>
</dbReference>
<keyword evidence="4 7" id="KW-0812">Transmembrane</keyword>
<keyword evidence="9" id="KW-1185">Reference proteome</keyword>
<feature type="transmembrane region" description="Helical" evidence="7">
    <location>
        <begin position="130"/>
        <end position="150"/>
    </location>
</feature>
<accession>A0A5C5VRY1</accession>
<feature type="transmembrane region" description="Helical" evidence="7">
    <location>
        <begin position="243"/>
        <end position="260"/>
    </location>
</feature>
<dbReference type="InterPro" id="IPR036259">
    <property type="entry name" value="MFS_trans_sf"/>
</dbReference>
<dbReference type="RefSeq" id="WP_146575306.1">
    <property type="nucleotide sequence ID" value="NZ_SJPH01000009.1"/>
</dbReference>
<keyword evidence="5 7" id="KW-1133">Transmembrane helix</keyword>
<evidence type="ECO:0000256" key="7">
    <source>
        <dbReference type="SAM" id="Phobius"/>
    </source>
</evidence>
<evidence type="ECO:0000256" key="2">
    <source>
        <dbReference type="ARBA" id="ARBA00022448"/>
    </source>
</evidence>
<dbReference type="GO" id="GO:0005886">
    <property type="term" value="C:plasma membrane"/>
    <property type="evidence" value="ECO:0007669"/>
    <property type="project" value="UniProtKB-SubCell"/>
</dbReference>
<dbReference type="PANTHER" id="PTHR23522:SF4">
    <property type="entry name" value="NUCLEOSIDE PERMEASE NUPG-RELATED"/>
    <property type="match status" value="1"/>
</dbReference>
<feature type="transmembrane region" description="Helical" evidence="7">
    <location>
        <begin position="95"/>
        <end position="118"/>
    </location>
</feature>
<keyword evidence="6 7" id="KW-0472">Membrane</keyword>
<dbReference type="EMBL" id="SJPH01000009">
    <property type="protein sequence ID" value="TWT41396.1"/>
    <property type="molecule type" value="Genomic_DNA"/>
</dbReference>
<evidence type="ECO:0000313" key="9">
    <source>
        <dbReference type="Proteomes" id="UP000318995"/>
    </source>
</evidence>
<dbReference type="Gene3D" id="1.20.1250.20">
    <property type="entry name" value="MFS general substrate transporter like domains"/>
    <property type="match status" value="2"/>
</dbReference>
<dbReference type="GO" id="GO:0015212">
    <property type="term" value="F:cytidine transmembrane transporter activity"/>
    <property type="evidence" value="ECO:0007669"/>
    <property type="project" value="TreeGrafter"/>
</dbReference>
<protein>
    <submittedName>
        <fullName evidence="8">Putative nucleoside transporter YegT</fullName>
    </submittedName>
</protein>
<keyword evidence="2" id="KW-0813">Transport</keyword>
<keyword evidence="3" id="KW-1003">Cell membrane</keyword>
<feature type="transmembrane region" description="Helical" evidence="7">
    <location>
        <begin position="71"/>
        <end position="89"/>
    </location>
</feature>
<dbReference type="OrthoDB" id="9783013at2"/>
<feature type="transmembrane region" description="Helical" evidence="7">
    <location>
        <begin position="329"/>
        <end position="349"/>
    </location>
</feature>
<dbReference type="PANTHER" id="PTHR23522">
    <property type="entry name" value="BLL5896 PROTEIN"/>
    <property type="match status" value="1"/>
</dbReference>
<dbReference type="InterPro" id="IPR004740">
    <property type="entry name" value="Nuc_H_symport"/>
</dbReference>
<evidence type="ECO:0000313" key="8">
    <source>
        <dbReference type="EMBL" id="TWT41396.1"/>
    </source>
</evidence>
<feature type="transmembrane region" description="Helical" evidence="7">
    <location>
        <begin position="205"/>
        <end position="223"/>
    </location>
</feature>
<feature type="transmembrane region" description="Helical" evidence="7">
    <location>
        <begin position="156"/>
        <end position="174"/>
    </location>
</feature>
<comment type="caution">
    <text evidence="8">The sequence shown here is derived from an EMBL/GenBank/DDBJ whole genome shotgun (WGS) entry which is preliminary data.</text>
</comment>
<dbReference type="SUPFAM" id="SSF103473">
    <property type="entry name" value="MFS general substrate transporter"/>
    <property type="match status" value="1"/>
</dbReference>
<sequence>MVAFRLSVMMFLQFFTWGAWFVTLALCLGAKGLDDAIGGAYQSAPIAAIIAPLFLGLIADRLFPSQIVQGALMLLGAGLMWLATAAVEAGEGTRAVWLFTAYMLCYMPTLGLGNSIAFANIDDQNKFPAIRVWGTIGWIVAGLYVGARGLSDSTEILRLATYASLAFGLYSFTLPHTPPPAKGKPMNLGSLFMVDAFGLLKNPSFAVFIACSTLVCIPLAYYYSFTSKLLDQTGFEQVASTMTLGQMSEIIFMLLIPFFFRRLGVKWMILIGMLAWVLRYLLFAFGAPDQATWMLLAGVILHGICYDFFFVTGFMYTDQKSPESVRSQAQSMLVFFTQGIGMYFGFWIAGDLFGKTMTKQAELSEAIAAARPASEVGFFESFGKMFSQNMPAGIDPALLSETMAQWKEFWLVPAGMAAAIAVVFFLAFWDRVDREAALGEKAAE</sequence>
<evidence type="ECO:0000256" key="4">
    <source>
        <dbReference type="ARBA" id="ARBA00022692"/>
    </source>
</evidence>
<evidence type="ECO:0000256" key="5">
    <source>
        <dbReference type="ARBA" id="ARBA00022989"/>
    </source>
</evidence>
<gene>
    <name evidence="8" type="primary">yegT_2</name>
    <name evidence="8" type="ORF">Pla111_31110</name>
</gene>
<comment type="subcellular location">
    <subcellularLocation>
        <location evidence="1">Cell membrane</location>
        <topology evidence="1">Multi-pass membrane protein</topology>
    </subcellularLocation>
</comment>
<dbReference type="Pfam" id="PF03825">
    <property type="entry name" value="Nuc_H_symport"/>
    <property type="match status" value="1"/>
</dbReference>
<feature type="transmembrane region" description="Helical" evidence="7">
    <location>
        <begin position="293"/>
        <end position="317"/>
    </location>
</feature>
<feature type="transmembrane region" description="Helical" evidence="7">
    <location>
        <begin position="39"/>
        <end position="59"/>
    </location>
</feature>
<evidence type="ECO:0000256" key="6">
    <source>
        <dbReference type="ARBA" id="ARBA00023136"/>
    </source>
</evidence>